<accession>A0A0V1I157</accession>
<dbReference type="EMBL" id="JYDP01000010">
    <property type="protein sequence ID" value="KRZ16649.1"/>
    <property type="molecule type" value="Genomic_DNA"/>
</dbReference>
<keyword evidence="2" id="KW-1185">Reference proteome</keyword>
<evidence type="ECO:0000313" key="1">
    <source>
        <dbReference type="EMBL" id="KRZ16649.1"/>
    </source>
</evidence>
<gene>
    <name evidence="1" type="ORF">T11_16242</name>
</gene>
<name>A0A0V1I157_9BILA</name>
<comment type="caution">
    <text evidence="1">The sequence shown here is derived from an EMBL/GenBank/DDBJ whole genome shotgun (WGS) entry which is preliminary data.</text>
</comment>
<sequence length="103" mass="11085">MATPELTHSSATGSVVASNVSTNTGFHKISCSTNNRQPSSSGEPCPLACPFCSTGRARENCPFRIIDFFPLAIFQNSILAKHLLIVTKIYHQSTFSCGCCISK</sequence>
<dbReference type="OrthoDB" id="10527014at2759"/>
<dbReference type="Proteomes" id="UP000055024">
    <property type="component" value="Unassembled WGS sequence"/>
</dbReference>
<evidence type="ECO:0000313" key="2">
    <source>
        <dbReference type="Proteomes" id="UP000055024"/>
    </source>
</evidence>
<reference evidence="1 2" key="1">
    <citation type="submission" date="2015-01" db="EMBL/GenBank/DDBJ databases">
        <title>Evolution of Trichinella species and genotypes.</title>
        <authorList>
            <person name="Korhonen P.K."/>
            <person name="Edoardo P."/>
            <person name="Giuseppe L.R."/>
            <person name="Gasser R.B."/>
        </authorList>
    </citation>
    <scope>NUCLEOTIDE SEQUENCE [LARGE SCALE GENOMIC DNA]</scope>
    <source>
        <strain evidence="1">ISS1029</strain>
    </source>
</reference>
<organism evidence="1 2">
    <name type="scientific">Trichinella zimbabwensis</name>
    <dbReference type="NCBI Taxonomy" id="268475"/>
    <lineage>
        <taxon>Eukaryota</taxon>
        <taxon>Metazoa</taxon>
        <taxon>Ecdysozoa</taxon>
        <taxon>Nematoda</taxon>
        <taxon>Enoplea</taxon>
        <taxon>Dorylaimia</taxon>
        <taxon>Trichinellida</taxon>
        <taxon>Trichinellidae</taxon>
        <taxon>Trichinella</taxon>
    </lineage>
</organism>
<protein>
    <submittedName>
        <fullName evidence="1">Uncharacterized protein</fullName>
    </submittedName>
</protein>
<dbReference type="AlphaFoldDB" id="A0A0V1I157"/>
<proteinExistence type="predicted"/>